<dbReference type="SUPFAM" id="SSF51261">
    <property type="entry name" value="Duplicated hybrid motif"/>
    <property type="match status" value="1"/>
</dbReference>
<dbReference type="InterPro" id="IPR016047">
    <property type="entry name" value="M23ase_b-sheet_dom"/>
</dbReference>
<dbReference type="AlphaFoldDB" id="A0A1R4IYW4"/>
<dbReference type="Gene3D" id="2.70.70.10">
    <property type="entry name" value="Glucose Permease (Domain IIA)"/>
    <property type="match status" value="1"/>
</dbReference>
<name>A0A1R4IYW4_9MICO</name>
<feature type="domain" description="M23ase beta-sheet core" evidence="2">
    <location>
        <begin position="229"/>
        <end position="325"/>
    </location>
</feature>
<dbReference type="CDD" id="cd12797">
    <property type="entry name" value="M23_peptidase"/>
    <property type="match status" value="1"/>
</dbReference>
<sequence>MWKVLGGTGILLLSFLIVGVIVLDSAGTKEACNPAASAIDPTSVPEGPVSGYGHDQLVNAAIIAKVAADRGLPARAQLIGVMTSMGESSLVNVDYGDDINGVTNPDGTATCSLGLFQQQWCLGWGTREQVMDPVYSSGAFFDRLVQVPGWEDLEPTIAINRVQGNSDPYHYARYEGAAGEVLAAIGGAKPGAGCVGDGQWTSSFDATADVSFTDVFGMRDASLTGYAYLHSGIDLAAAEGTPLLAAAAGTVKSVSTVDDSAMGLHVIITHSDGTETQYMHMSSVLVRDGDTVAGGELIGEVGNTGRSYGAHLHLSILVDGEFVDPLPFLQARGVDYCTLATPQGSKTIAACR</sequence>
<dbReference type="Pfam" id="PF01551">
    <property type="entry name" value="Peptidase_M23"/>
    <property type="match status" value="1"/>
</dbReference>
<evidence type="ECO:0000313" key="3">
    <source>
        <dbReference type="EMBL" id="SJN25061.1"/>
    </source>
</evidence>
<dbReference type="EMBL" id="FUKO01000014">
    <property type="protein sequence ID" value="SJN25061.1"/>
    <property type="molecule type" value="Genomic_DNA"/>
</dbReference>
<evidence type="ECO:0000313" key="4">
    <source>
        <dbReference type="Proteomes" id="UP000196320"/>
    </source>
</evidence>
<proteinExistence type="predicted"/>
<gene>
    <name evidence="3" type="ORF">FM104_04710</name>
</gene>
<dbReference type="Proteomes" id="UP000196320">
    <property type="component" value="Unassembled WGS sequence"/>
</dbReference>
<dbReference type="OrthoDB" id="5496837at2"/>
<dbReference type="PANTHER" id="PTHR21666:SF289">
    <property type="entry name" value="L-ALA--D-GLU ENDOPEPTIDASE"/>
    <property type="match status" value="1"/>
</dbReference>
<reference evidence="3 4" key="1">
    <citation type="submission" date="2017-02" db="EMBL/GenBank/DDBJ databases">
        <authorList>
            <person name="Peterson S.W."/>
        </authorList>
    </citation>
    <scope>NUCLEOTIDE SEQUENCE [LARGE SCALE GENOMIC DNA]</scope>
    <source>
        <strain evidence="3 4">B Mb 05.01</strain>
    </source>
</reference>
<keyword evidence="1" id="KW-0732">Signal</keyword>
<dbReference type="InterPro" id="IPR050570">
    <property type="entry name" value="Cell_wall_metabolism_enzyme"/>
</dbReference>
<evidence type="ECO:0000259" key="2">
    <source>
        <dbReference type="Pfam" id="PF01551"/>
    </source>
</evidence>
<dbReference type="GO" id="GO:0004222">
    <property type="term" value="F:metalloendopeptidase activity"/>
    <property type="evidence" value="ECO:0007669"/>
    <property type="project" value="TreeGrafter"/>
</dbReference>
<protein>
    <submittedName>
        <fullName evidence="3">Peptidase M23B</fullName>
    </submittedName>
</protein>
<dbReference type="InterPro" id="IPR011055">
    <property type="entry name" value="Dup_hybrid_motif"/>
</dbReference>
<accession>A0A1R4IYW4</accession>
<evidence type="ECO:0000256" key="1">
    <source>
        <dbReference type="ARBA" id="ARBA00022729"/>
    </source>
</evidence>
<dbReference type="PANTHER" id="PTHR21666">
    <property type="entry name" value="PEPTIDASE-RELATED"/>
    <property type="match status" value="1"/>
</dbReference>
<organism evidence="3 4">
    <name type="scientific">Microbacterium esteraromaticum</name>
    <dbReference type="NCBI Taxonomy" id="57043"/>
    <lineage>
        <taxon>Bacteria</taxon>
        <taxon>Bacillati</taxon>
        <taxon>Actinomycetota</taxon>
        <taxon>Actinomycetes</taxon>
        <taxon>Micrococcales</taxon>
        <taxon>Microbacteriaceae</taxon>
        <taxon>Microbacterium</taxon>
    </lineage>
</organism>
<dbReference type="RefSeq" id="WP_087130319.1">
    <property type="nucleotide sequence ID" value="NZ_FUKO01000014.1"/>
</dbReference>
<keyword evidence="4" id="KW-1185">Reference proteome</keyword>